<organism evidence="7 8">
    <name type="scientific">Alteribacillus persepolensis</name>
    <dbReference type="NCBI Taxonomy" id="568899"/>
    <lineage>
        <taxon>Bacteria</taxon>
        <taxon>Bacillati</taxon>
        <taxon>Bacillota</taxon>
        <taxon>Bacilli</taxon>
        <taxon>Bacillales</taxon>
        <taxon>Bacillaceae</taxon>
        <taxon>Alteribacillus</taxon>
    </lineage>
</organism>
<feature type="domain" description="SLH" evidence="5">
    <location>
        <begin position="87"/>
        <end position="147"/>
    </location>
</feature>
<feature type="domain" description="SH3b" evidence="6">
    <location>
        <begin position="312"/>
        <end position="375"/>
    </location>
</feature>
<evidence type="ECO:0000259" key="6">
    <source>
        <dbReference type="PROSITE" id="PS51781"/>
    </source>
</evidence>
<feature type="domain" description="SH3b" evidence="6">
    <location>
        <begin position="225"/>
        <end position="288"/>
    </location>
</feature>
<evidence type="ECO:0000256" key="2">
    <source>
        <dbReference type="ARBA" id="ARBA00022801"/>
    </source>
</evidence>
<evidence type="ECO:0000313" key="7">
    <source>
        <dbReference type="EMBL" id="SDH92794.1"/>
    </source>
</evidence>
<dbReference type="PANTHER" id="PTHR30404">
    <property type="entry name" value="N-ACETYLMURAMOYL-L-ALANINE AMIDASE"/>
    <property type="match status" value="1"/>
</dbReference>
<dbReference type="CDD" id="cd02696">
    <property type="entry name" value="MurNAc-LAA"/>
    <property type="match status" value="1"/>
</dbReference>
<keyword evidence="2" id="KW-0378">Hydrolase</keyword>
<evidence type="ECO:0000256" key="3">
    <source>
        <dbReference type="ARBA" id="ARBA00023316"/>
    </source>
</evidence>
<dbReference type="Pfam" id="PF08239">
    <property type="entry name" value="SH3_3"/>
    <property type="match status" value="1"/>
</dbReference>
<dbReference type="InterPro" id="IPR001119">
    <property type="entry name" value="SLH_dom"/>
</dbReference>
<dbReference type="STRING" id="568899.SAMN05192534_11558"/>
<feature type="domain" description="SLH" evidence="5">
    <location>
        <begin position="148"/>
        <end position="208"/>
    </location>
</feature>
<dbReference type="PROSITE" id="PS51781">
    <property type="entry name" value="SH3B"/>
    <property type="match status" value="2"/>
</dbReference>
<dbReference type="GO" id="GO:0030288">
    <property type="term" value="C:outer membrane-bounded periplasmic space"/>
    <property type="evidence" value="ECO:0007669"/>
    <property type="project" value="TreeGrafter"/>
</dbReference>
<dbReference type="Proteomes" id="UP000199163">
    <property type="component" value="Unassembled WGS sequence"/>
</dbReference>
<keyword evidence="8" id="KW-1185">Reference proteome</keyword>
<keyword evidence="3" id="KW-0961">Cell wall biogenesis/degradation</keyword>
<dbReference type="PANTHER" id="PTHR30404:SF0">
    <property type="entry name" value="N-ACETYLMURAMOYL-L-ALANINE AMIDASE AMIC"/>
    <property type="match status" value="1"/>
</dbReference>
<feature type="region of interest" description="Disordered" evidence="4">
    <location>
        <begin position="287"/>
        <end position="310"/>
    </location>
</feature>
<feature type="region of interest" description="Disordered" evidence="4">
    <location>
        <begin position="202"/>
        <end position="222"/>
    </location>
</feature>
<dbReference type="AlphaFoldDB" id="A0A1G8GEG5"/>
<dbReference type="RefSeq" id="WP_091274325.1">
    <property type="nucleotide sequence ID" value="NZ_FNDK01000015.1"/>
</dbReference>
<keyword evidence="1" id="KW-0732">Signal</keyword>
<dbReference type="SMART" id="SM00287">
    <property type="entry name" value="SH3b"/>
    <property type="match status" value="2"/>
</dbReference>
<dbReference type="InterPro" id="IPR002508">
    <property type="entry name" value="MurNAc-LAA_cat"/>
</dbReference>
<dbReference type="Pfam" id="PF00395">
    <property type="entry name" value="SLH"/>
    <property type="match status" value="3"/>
</dbReference>
<gene>
    <name evidence="7" type="ORF">SAMN05192534_11558</name>
</gene>
<dbReference type="InterPro" id="IPR050695">
    <property type="entry name" value="N-acetylmuramoyl_amidase_3"/>
</dbReference>
<dbReference type="GO" id="GO:0071555">
    <property type="term" value="P:cell wall organization"/>
    <property type="evidence" value="ECO:0007669"/>
    <property type="project" value="UniProtKB-KW"/>
</dbReference>
<dbReference type="GO" id="GO:0009253">
    <property type="term" value="P:peptidoglycan catabolic process"/>
    <property type="evidence" value="ECO:0007669"/>
    <property type="project" value="InterPro"/>
</dbReference>
<protein>
    <submittedName>
        <fullName evidence="7">N-acetylmuramoyl-L-alanine amidase</fullName>
    </submittedName>
</protein>
<evidence type="ECO:0000313" key="8">
    <source>
        <dbReference type="Proteomes" id="UP000199163"/>
    </source>
</evidence>
<dbReference type="SMART" id="SM00646">
    <property type="entry name" value="Ami_3"/>
    <property type="match status" value="1"/>
</dbReference>
<evidence type="ECO:0000256" key="4">
    <source>
        <dbReference type="SAM" id="MobiDB-lite"/>
    </source>
</evidence>
<reference evidence="7 8" key="1">
    <citation type="submission" date="2016-10" db="EMBL/GenBank/DDBJ databases">
        <authorList>
            <person name="de Groot N.N."/>
        </authorList>
    </citation>
    <scope>NUCLEOTIDE SEQUENCE [LARGE SCALE GENOMIC DNA]</scope>
    <source>
        <strain evidence="7 8">DSM 21632</strain>
    </source>
</reference>
<dbReference type="InterPro" id="IPR003646">
    <property type="entry name" value="SH3-like_bac-type"/>
</dbReference>
<dbReference type="Pfam" id="PF01520">
    <property type="entry name" value="Amidase_3"/>
    <property type="match status" value="1"/>
</dbReference>
<proteinExistence type="predicted"/>
<accession>A0A1G8GEG5</accession>
<dbReference type="EMBL" id="FNDK01000015">
    <property type="protein sequence ID" value="SDH92794.1"/>
    <property type="molecule type" value="Genomic_DNA"/>
</dbReference>
<evidence type="ECO:0000259" key="5">
    <source>
        <dbReference type="PROSITE" id="PS51272"/>
    </source>
</evidence>
<dbReference type="PROSITE" id="PS51272">
    <property type="entry name" value="SLH"/>
    <property type="match status" value="3"/>
</dbReference>
<evidence type="ECO:0000256" key="1">
    <source>
        <dbReference type="ARBA" id="ARBA00022729"/>
    </source>
</evidence>
<name>A0A1G8GEG5_9BACI</name>
<dbReference type="GO" id="GO:0008745">
    <property type="term" value="F:N-acetylmuramoyl-L-alanine amidase activity"/>
    <property type="evidence" value="ECO:0007669"/>
    <property type="project" value="InterPro"/>
</dbReference>
<dbReference type="Gene3D" id="2.30.30.40">
    <property type="entry name" value="SH3 Domains"/>
    <property type="match status" value="2"/>
</dbReference>
<feature type="domain" description="SLH" evidence="5">
    <location>
        <begin position="23"/>
        <end position="86"/>
    </location>
</feature>
<dbReference type="SUPFAM" id="SSF53187">
    <property type="entry name" value="Zn-dependent exopeptidases"/>
    <property type="match status" value="1"/>
</dbReference>
<sequence>MWKKPFYYMTIALAVVLLLPINNAEGFNDVSSDYWANEEITFLHEQGIVDGRPSGNYGPEENVSRAQAAKMMTNALPSQHPAPGTPTFTDVNTDFWAFHHIEEASALEVFTGKEDGRFDPNGDISRAQVAAVIGRAFFEEESVEAEQNLAYEDISSDFWASTYISALAEHHIIEEASYFRPNEKATRAELSAYLARAMQHQSDVPDYTEENNTPSSEDLDEKNIEFEGEVSVDGTLNARTGPGMEYETDTEFNDGTAIDIYETNGEWLKTEHNGKWVYVYHSYVTNTDEQNPDDTNTSTPPNQNNGNNEETIALGKSTVDDLNIRQQANADSEKVGTLNEDDIVEIYDYANEDWALVNYQGSKGYVHRYYLLEKDPEKNSLAEQTIVIDAGHGGHDSGAVGNGLIEKEVVLDVSLEVEERLQDAGVDVVMTRRDDTFLELNERVQIAENENADSFVSIHANAASPTAEGAETFYHTNYEAKESEALAASIQKELVEQTEMSDRRVAAGNFFVIRNTTMPSTLIELGFLTNTQDASRMKQTNYEEIAADAVYDGIVNYYEW</sequence>
<dbReference type="OrthoDB" id="9806267at2"/>
<dbReference type="Gene3D" id="3.40.630.40">
    <property type="entry name" value="Zn-dependent exopeptidases"/>
    <property type="match status" value="1"/>
</dbReference>